<dbReference type="InterPro" id="IPR004437">
    <property type="entry name" value="ParB/RepB/Spo0J"/>
</dbReference>
<feature type="domain" description="ParB-like N-terminal" evidence="3">
    <location>
        <begin position="20"/>
        <end position="111"/>
    </location>
</feature>
<dbReference type="RefSeq" id="WP_103938236.1">
    <property type="nucleotide sequence ID" value="NZ_FNVO01000005.1"/>
</dbReference>
<keyword evidence="5" id="KW-1185">Reference proteome</keyword>
<name>A0A1H6A853_9ACTN</name>
<organism evidence="4 5">
    <name type="scientific">Thermomonospora echinospora</name>
    <dbReference type="NCBI Taxonomy" id="1992"/>
    <lineage>
        <taxon>Bacteria</taxon>
        <taxon>Bacillati</taxon>
        <taxon>Actinomycetota</taxon>
        <taxon>Actinomycetes</taxon>
        <taxon>Streptosporangiales</taxon>
        <taxon>Thermomonosporaceae</taxon>
        <taxon>Thermomonospora</taxon>
    </lineage>
</organism>
<dbReference type="SUPFAM" id="SSF110849">
    <property type="entry name" value="ParB/Sulfiredoxin"/>
    <property type="match status" value="1"/>
</dbReference>
<dbReference type="Proteomes" id="UP000236723">
    <property type="component" value="Unassembled WGS sequence"/>
</dbReference>
<evidence type="ECO:0000313" key="4">
    <source>
        <dbReference type="EMBL" id="SEG44552.1"/>
    </source>
</evidence>
<evidence type="ECO:0000313" key="5">
    <source>
        <dbReference type="Proteomes" id="UP000236723"/>
    </source>
</evidence>
<dbReference type="Pfam" id="PF02195">
    <property type="entry name" value="ParB_N"/>
    <property type="match status" value="1"/>
</dbReference>
<dbReference type="Gene3D" id="3.90.1530.30">
    <property type="match status" value="1"/>
</dbReference>
<reference evidence="5" key="1">
    <citation type="submission" date="2016-10" db="EMBL/GenBank/DDBJ databases">
        <authorList>
            <person name="Varghese N."/>
            <person name="Submissions S."/>
        </authorList>
    </citation>
    <scope>NUCLEOTIDE SEQUENCE [LARGE SCALE GENOMIC DNA]</scope>
    <source>
        <strain evidence="5">DSM 43163</strain>
    </source>
</reference>
<dbReference type="EMBL" id="FNVO01000005">
    <property type="protein sequence ID" value="SEG44552.1"/>
    <property type="molecule type" value="Genomic_DNA"/>
</dbReference>
<dbReference type="InterPro" id="IPR003115">
    <property type="entry name" value="ParB_N"/>
</dbReference>
<dbReference type="GO" id="GO:0007059">
    <property type="term" value="P:chromosome segregation"/>
    <property type="evidence" value="ECO:0007669"/>
    <property type="project" value="UniProtKB-KW"/>
</dbReference>
<comment type="similarity">
    <text evidence="1">Belongs to the ParB family.</text>
</comment>
<dbReference type="GO" id="GO:0005694">
    <property type="term" value="C:chromosome"/>
    <property type="evidence" value="ECO:0007669"/>
    <property type="project" value="TreeGrafter"/>
</dbReference>
<dbReference type="InterPro" id="IPR050336">
    <property type="entry name" value="Chromosome_partition/occlusion"/>
</dbReference>
<dbReference type="AlphaFoldDB" id="A0A1H6A853"/>
<gene>
    <name evidence="4" type="ORF">SAMN04489712_105257</name>
</gene>
<dbReference type="Pfam" id="PF17762">
    <property type="entry name" value="HTH_ParB"/>
    <property type="match status" value="1"/>
</dbReference>
<dbReference type="NCBIfam" id="TIGR00180">
    <property type="entry name" value="parB_part"/>
    <property type="match status" value="1"/>
</dbReference>
<dbReference type="InterPro" id="IPR041468">
    <property type="entry name" value="HTH_ParB/Spo0J"/>
</dbReference>
<evidence type="ECO:0000256" key="2">
    <source>
        <dbReference type="ARBA" id="ARBA00022829"/>
    </source>
</evidence>
<sequence length="262" mass="29108">MTATPARGDATAHVLAQKITVLRIEKIEPHPSNVREDLGDLGDLSRSIRQQGILQPLIAQPSPDQPGMYRLLAGHRRYAAALLAGLDAVPVIIRHGVTDSGALELMLVENCQRQELNAMERAEALGALINRGYTQHQIAQKTGMSQSWVGYYLTLLDLDEDAREKVRTGELAVTTAINAVRKTRKKTRRKKGSTATYAWEPDHLTDRHPLARTARRLCDARDHTMRRRIGDTACGQCWETAIRLDERTVMGAVTNTKGDTTK</sequence>
<dbReference type="GO" id="GO:0003677">
    <property type="term" value="F:DNA binding"/>
    <property type="evidence" value="ECO:0007669"/>
    <property type="project" value="InterPro"/>
</dbReference>
<accession>A0A1H6A853</accession>
<dbReference type="InterPro" id="IPR036086">
    <property type="entry name" value="ParB/Sulfiredoxin_sf"/>
</dbReference>
<proteinExistence type="inferred from homology"/>
<dbReference type="PANTHER" id="PTHR33375">
    <property type="entry name" value="CHROMOSOME-PARTITIONING PROTEIN PARB-RELATED"/>
    <property type="match status" value="1"/>
</dbReference>
<dbReference type="PANTHER" id="PTHR33375:SF1">
    <property type="entry name" value="CHROMOSOME-PARTITIONING PROTEIN PARB-RELATED"/>
    <property type="match status" value="1"/>
</dbReference>
<dbReference type="OrthoDB" id="3176965at2"/>
<evidence type="ECO:0000259" key="3">
    <source>
        <dbReference type="SMART" id="SM00470"/>
    </source>
</evidence>
<protein>
    <submittedName>
        <fullName evidence="4">Chromosome partitioning protein, ParB family</fullName>
    </submittedName>
</protein>
<dbReference type="SMART" id="SM00470">
    <property type="entry name" value="ParB"/>
    <property type="match status" value="1"/>
</dbReference>
<keyword evidence="2" id="KW-0159">Chromosome partition</keyword>
<dbReference type="Gene3D" id="1.10.10.2830">
    <property type="match status" value="1"/>
</dbReference>
<evidence type="ECO:0000256" key="1">
    <source>
        <dbReference type="ARBA" id="ARBA00006295"/>
    </source>
</evidence>